<feature type="domain" description="RSE1/DDB1/CPSF1 C-terminal" evidence="1">
    <location>
        <begin position="56"/>
        <end position="154"/>
    </location>
</feature>
<accession>A0A445D8Z3</accession>
<dbReference type="EMBL" id="SDMP01000005">
    <property type="protein sequence ID" value="RYR59633.1"/>
    <property type="molecule type" value="Genomic_DNA"/>
</dbReference>
<dbReference type="STRING" id="3818.A0A445D8Z3"/>
<dbReference type="PANTHER" id="PTHR10644">
    <property type="entry name" value="DNA REPAIR/RNA PROCESSING CPSF FAMILY"/>
    <property type="match status" value="1"/>
</dbReference>
<gene>
    <name evidence="2" type="ORF">Ahy_A05g025538</name>
</gene>
<proteinExistence type="predicted"/>
<reference evidence="2 3" key="1">
    <citation type="submission" date="2019-01" db="EMBL/GenBank/DDBJ databases">
        <title>Sequencing of cultivated peanut Arachis hypogaea provides insights into genome evolution and oil improvement.</title>
        <authorList>
            <person name="Chen X."/>
        </authorList>
    </citation>
    <scope>NUCLEOTIDE SEQUENCE [LARGE SCALE GENOMIC DNA]</scope>
    <source>
        <strain evidence="3">cv. Fuhuasheng</strain>
        <tissue evidence="2">Leaves</tissue>
    </source>
</reference>
<sequence length="162" mass="18585">MVPCSILVASNGEVFLRISPFGEPDTALEEGRAISDGIKLDENEVWQFRFAYGNIWQGMVLAICPYLDRYFLASVDNTFYVCDFSNDNPQRVRKFVQGRTRFLVTVHFTRIAVGDCRDGVIFYFYHKDTKRLEQLYSDPLLRLVADCILMDAEMAVGCRFGP</sequence>
<evidence type="ECO:0000313" key="2">
    <source>
        <dbReference type="EMBL" id="RYR59633.1"/>
    </source>
</evidence>
<organism evidence="2 3">
    <name type="scientific">Arachis hypogaea</name>
    <name type="common">Peanut</name>
    <dbReference type="NCBI Taxonomy" id="3818"/>
    <lineage>
        <taxon>Eukaryota</taxon>
        <taxon>Viridiplantae</taxon>
        <taxon>Streptophyta</taxon>
        <taxon>Embryophyta</taxon>
        <taxon>Tracheophyta</taxon>
        <taxon>Spermatophyta</taxon>
        <taxon>Magnoliopsida</taxon>
        <taxon>eudicotyledons</taxon>
        <taxon>Gunneridae</taxon>
        <taxon>Pentapetalae</taxon>
        <taxon>rosids</taxon>
        <taxon>fabids</taxon>
        <taxon>Fabales</taxon>
        <taxon>Fabaceae</taxon>
        <taxon>Papilionoideae</taxon>
        <taxon>50 kb inversion clade</taxon>
        <taxon>dalbergioids sensu lato</taxon>
        <taxon>Dalbergieae</taxon>
        <taxon>Pterocarpus clade</taxon>
        <taxon>Arachis</taxon>
    </lineage>
</organism>
<keyword evidence="3" id="KW-1185">Reference proteome</keyword>
<dbReference type="Proteomes" id="UP000289738">
    <property type="component" value="Chromosome A05"/>
</dbReference>
<name>A0A445D8Z3_ARAHY</name>
<dbReference type="InterPro" id="IPR050358">
    <property type="entry name" value="RSE1/DDB1/CFT1"/>
</dbReference>
<dbReference type="InterPro" id="IPR004871">
    <property type="entry name" value="RSE1/DDB1/CPSF1_C"/>
</dbReference>
<evidence type="ECO:0000259" key="1">
    <source>
        <dbReference type="Pfam" id="PF03178"/>
    </source>
</evidence>
<comment type="caution">
    <text evidence="2">The sequence shown here is derived from an EMBL/GenBank/DDBJ whole genome shotgun (WGS) entry which is preliminary data.</text>
</comment>
<protein>
    <recommendedName>
        <fullName evidence="1">RSE1/DDB1/CPSF1 C-terminal domain-containing protein</fullName>
    </recommendedName>
</protein>
<dbReference type="Pfam" id="PF03178">
    <property type="entry name" value="CPSF_A"/>
    <property type="match status" value="1"/>
</dbReference>
<dbReference type="Gene3D" id="2.130.10.10">
    <property type="entry name" value="YVTN repeat-like/Quinoprotein amine dehydrogenase"/>
    <property type="match status" value="1"/>
</dbReference>
<evidence type="ECO:0000313" key="3">
    <source>
        <dbReference type="Proteomes" id="UP000289738"/>
    </source>
</evidence>
<dbReference type="InterPro" id="IPR015943">
    <property type="entry name" value="WD40/YVTN_repeat-like_dom_sf"/>
</dbReference>
<dbReference type="AlphaFoldDB" id="A0A445D8Z3"/>